<dbReference type="EMBL" id="JAOB01000033">
    <property type="protein sequence ID" value="EUA52224.1"/>
    <property type="molecule type" value="Genomic_DNA"/>
</dbReference>
<dbReference type="PATRIC" id="fig|1299334.3.peg.3525"/>
<name>X8C7Z5_MYCXE</name>
<dbReference type="Gene3D" id="3.40.710.10">
    <property type="entry name" value="DD-peptidase/beta-lactamase superfamily"/>
    <property type="match status" value="1"/>
</dbReference>
<accession>X8C7Z5</accession>
<dbReference type="EC" id="3.5.2.6" evidence="1"/>
<reference evidence="1" key="1">
    <citation type="submission" date="2014-01" db="EMBL/GenBank/DDBJ databases">
        <authorList>
            <person name="Brown-Elliot B."/>
            <person name="Wallace R."/>
            <person name="Lenaerts A."/>
            <person name="Ordway D."/>
            <person name="DeGroote M.A."/>
            <person name="Parker T."/>
            <person name="Sizemore C."/>
            <person name="Tallon L.J."/>
            <person name="Sadzewicz L.K."/>
            <person name="Sengamalay N."/>
            <person name="Fraser C.M."/>
            <person name="Hine E."/>
            <person name="Shefchek K.A."/>
            <person name="Das S.P."/>
            <person name="Tettelin H."/>
        </authorList>
    </citation>
    <scope>NUCLEOTIDE SEQUENCE [LARGE SCALE GENOMIC DNA]</scope>
    <source>
        <strain evidence="1">4042</strain>
    </source>
</reference>
<keyword evidence="1" id="KW-0378">Hydrolase</keyword>
<comment type="caution">
    <text evidence="1">The sequence shown here is derived from an EMBL/GenBank/DDBJ whole genome shotgun (WGS) entry which is preliminary data.</text>
</comment>
<dbReference type="AlphaFoldDB" id="X8C7Z5"/>
<dbReference type="GO" id="GO:0008800">
    <property type="term" value="F:beta-lactamase activity"/>
    <property type="evidence" value="ECO:0007669"/>
    <property type="project" value="UniProtKB-EC"/>
</dbReference>
<gene>
    <name evidence="1" type="ORF">I553_2410</name>
</gene>
<organism evidence="1">
    <name type="scientific">Mycobacterium xenopi 4042</name>
    <dbReference type="NCBI Taxonomy" id="1299334"/>
    <lineage>
        <taxon>Bacteria</taxon>
        <taxon>Bacillati</taxon>
        <taxon>Actinomycetota</taxon>
        <taxon>Actinomycetes</taxon>
        <taxon>Mycobacteriales</taxon>
        <taxon>Mycobacteriaceae</taxon>
        <taxon>Mycobacterium</taxon>
    </lineage>
</organism>
<evidence type="ECO:0000313" key="1">
    <source>
        <dbReference type="EMBL" id="EUA52224.1"/>
    </source>
</evidence>
<dbReference type="InterPro" id="IPR012338">
    <property type="entry name" value="Beta-lactam/transpept-like"/>
</dbReference>
<sequence length="59" mass="6054">MFPVGSFGSTGFTGTSLWLDPGSDTYVVLLSNAIHVRGSSPISDLRGDVATAAARAVRA</sequence>
<dbReference type="SUPFAM" id="SSF56601">
    <property type="entry name" value="beta-lactamase/transpeptidase-like"/>
    <property type="match status" value="1"/>
</dbReference>
<protein>
    <submittedName>
        <fullName evidence="1">Beta-lactamase domain protein</fullName>
        <ecNumber evidence="1">3.5.2.6</ecNumber>
    </submittedName>
</protein>
<proteinExistence type="predicted"/>